<evidence type="ECO:0000256" key="7">
    <source>
        <dbReference type="ARBA" id="ARBA00023136"/>
    </source>
</evidence>
<dbReference type="PANTHER" id="PTHR43294">
    <property type="entry name" value="SODIUM/POTASSIUM-TRANSPORTING ATPASE SUBUNIT ALPHA"/>
    <property type="match status" value="1"/>
</dbReference>
<comment type="subcellular location">
    <subcellularLocation>
        <location evidence="1">Membrane</location>
        <topology evidence="1">Multi-pass membrane protein</topology>
    </subcellularLocation>
</comment>
<evidence type="ECO:0000313" key="10">
    <source>
        <dbReference type="Proteomes" id="UP000887577"/>
    </source>
</evidence>
<dbReference type="GO" id="GO:1990573">
    <property type="term" value="P:potassium ion import across plasma membrane"/>
    <property type="evidence" value="ECO:0007669"/>
    <property type="project" value="TreeGrafter"/>
</dbReference>
<dbReference type="PRINTS" id="PR00121">
    <property type="entry name" value="NAKATPASE"/>
</dbReference>
<dbReference type="SMART" id="SM00831">
    <property type="entry name" value="Cation_ATPase_N"/>
    <property type="match status" value="1"/>
</dbReference>
<evidence type="ECO:0000256" key="8">
    <source>
        <dbReference type="SAM" id="Phobius"/>
    </source>
</evidence>
<dbReference type="GO" id="GO:0005524">
    <property type="term" value="F:ATP binding"/>
    <property type="evidence" value="ECO:0007669"/>
    <property type="project" value="UniProtKB-KW"/>
</dbReference>
<feature type="transmembrane region" description="Helical" evidence="8">
    <location>
        <begin position="324"/>
        <end position="346"/>
    </location>
</feature>
<dbReference type="NCBIfam" id="TIGR01494">
    <property type="entry name" value="ATPase_P-type"/>
    <property type="match status" value="2"/>
</dbReference>
<dbReference type="Gene3D" id="3.40.50.1000">
    <property type="entry name" value="HAD superfamily/HAD-like"/>
    <property type="match status" value="1"/>
</dbReference>
<dbReference type="InterPro" id="IPR008250">
    <property type="entry name" value="ATPase_P-typ_transduc_dom_A_sf"/>
</dbReference>
<dbReference type="Pfam" id="PF00690">
    <property type="entry name" value="Cation_ATPase_N"/>
    <property type="match status" value="1"/>
</dbReference>
<dbReference type="GO" id="GO:0005886">
    <property type="term" value="C:plasma membrane"/>
    <property type="evidence" value="ECO:0007669"/>
    <property type="project" value="TreeGrafter"/>
</dbReference>
<dbReference type="SUPFAM" id="SSF56784">
    <property type="entry name" value="HAD-like"/>
    <property type="match status" value="1"/>
</dbReference>
<dbReference type="GO" id="GO:0006883">
    <property type="term" value="P:intracellular sodium ion homeostasis"/>
    <property type="evidence" value="ECO:0007669"/>
    <property type="project" value="TreeGrafter"/>
</dbReference>
<dbReference type="InterPro" id="IPR050510">
    <property type="entry name" value="Cation_transp_ATPase_P-type"/>
</dbReference>
<dbReference type="SUPFAM" id="SSF81653">
    <property type="entry name" value="Calcium ATPase, transduction domain A"/>
    <property type="match status" value="1"/>
</dbReference>
<dbReference type="GO" id="GO:0005391">
    <property type="term" value="F:P-type sodium:potassium-exchanging transporter activity"/>
    <property type="evidence" value="ECO:0007669"/>
    <property type="project" value="TreeGrafter"/>
</dbReference>
<dbReference type="Gene3D" id="1.20.1110.10">
    <property type="entry name" value="Calcium-transporting ATPase, transmembrane domain"/>
    <property type="match status" value="1"/>
</dbReference>
<dbReference type="SFLD" id="SFLDF00027">
    <property type="entry name" value="p-type_atpase"/>
    <property type="match status" value="1"/>
</dbReference>
<feature type="transmembrane region" description="Helical" evidence="8">
    <location>
        <begin position="159"/>
        <end position="179"/>
    </location>
</feature>
<dbReference type="GO" id="GO:0030007">
    <property type="term" value="P:intracellular potassium ion homeostasis"/>
    <property type="evidence" value="ECO:0007669"/>
    <property type="project" value="TreeGrafter"/>
</dbReference>
<dbReference type="Pfam" id="PF13246">
    <property type="entry name" value="Cation_ATPase"/>
    <property type="match status" value="1"/>
</dbReference>
<proteinExistence type="predicted"/>
<keyword evidence="10" id="KW-1185">Reference proteome</keyword>
<protein>
    <submittedName>
        <fullName evidence="11">Cation-transporting P-type ATPase N-terminal domain-containing protein</fullName>
    </submittedName>
</protein>
<feature type="domain" description="Cation-transporting P-type ATPase N-terminal" evidence="9">
    <location>
        <begin position="70"/>
        <end position="152"/>
    </location>
</feature>
<dbReference type="SUPFAM" id="SSF81665">
    <property type="entry name" value="Calcium ATPase, transmembrane domain M"/>
    <property type="match status" value="1"/>
</dbReference>
<dbReference type="SFLD" id="SFLDG00002">
    <property type="entry name" value="C1.7:_P-type_atpase_like"/>
    <property type="match status" value="1"/>
</dbReference>
<keyword evidence="4" id="KW-0067">ATP-binding</keyword>
<keyword evidence="3" id="KW-0547">Nucleotide-binding</keyword>
<evidence type="ECO:0000256" key="4">
    <source>
        <dbReference type="ARBA" id="ARBA00022840"/>
    </source>
</evidence>
<feature type="transmembrane region" description="Helical" evidence="8">
    <location>
        <begin position="352"/>
        <end position="376"/>
    </location>
</feature>
<dbReference type="GO" id="GO:0036376">
    <property type="term" value="P:sodium ion export across plasma membrane"/>
    <property type="evidence" value="ECO:0007669"/>
    <property type="project" value="TreeGrafter"/>
</dbReference>
<feature type="transmembrane region" description="Helical" evidence="8">
    <location>
        <begin position="810"/>
        <end position="837"/>
    </location>
</feature>
<dbReference type="PRINTS" id="PR00119">
    <property type="entry name" value="CATATPASE"/>
</dbReference>
<dbReference type="InterPro" id="IPR044492">
    <property type="entry name" value="P_typ_ATPase_HD_dom"/>
</dbReference>
<dbReference type="SUPFAM" id="SSF81660">
    <property type="entry name" value="Metal cation-transporting ATPase, ATP-binding domain N"/>
    <property type="match status" value="1"/>
</dbReference>
<dbReference type="InterPro" id="IPR004014">
    <property type="entry name" value="ATPase_P-typ_cation-transptr_N"/>
</dbReference>
<evidence type="ECO:0000256" key="2">
    <source>
        <dbReference type="ARBA" id="ARBA00022692"/>
    </source>
</evidence>
<keyword evidence="6 8" id="KW-1133">Transmembrane helix</keyword>
<dbReference type="FunFam" id="3.40.50.1000:FF:000083">
    <property type="entry name" value="Sodium/potassium-transporting ATPase subunit alpha"/>
    <property type="match status" value="1"/>
</dbReference>
<reference evidence="11" key="1">
    <citation type="submission" date="2022-11" db="UniProtKB">
        <authorList>
            <consortium name="WormBaseParasite"/>
        </authorList>
    </citation>
    <scope>IDENTIFICATION</scope>
</reference>
<dbReference type="Proteomes" id="UP000887577">
    <property type="component" value="Unplaced"/>
</dbReference>
<evidence type="ECO:0000256" key="1">
    <source>
        <dbReference type="ARBA" id="ARBA00004141"/>
    </source>
</evidence>
<dbReference type="PROSITE" id="PS00154">
    <property type="entry name" value="ATPASE_E1_E2"/>
    <property type="match status" value="1"/>
</dbReference>
<dbReference type="GO" id="GO:0016887">
    <property type="term" value="F:ATP hydrolysis activity"/>
    <property type="evidence" value="ECO:0007669"/>
    <property type="project" value="InterPro"/>
</dbReference>
<dbReference type="PANTHER" id="PTHR43294:SF5">
    <property type="entry name" value="CATION-TRANSPORTING P-TYPE ATPASE N-TERMINAL DOMAIN-CONTAINING PROTEIN"/>
    <property type="match status" value="1"/>
</dbReference>
<dbReference type="InterPro" id="IPR023298">
    <property type="entry name" value="ATPase_P-typ_TM_dom_sf"/>
</dbReference>
<dbReference type="InterPro" id="IPR023214">
    <property type="entry name" value="HAD_sf"/>
</dbReference>
<dbReference type="InterPro" id="IPR036412">
    <property type="entry name" value="HAD-like_sf"/>
</dbReference>
<organism evidence="10 11">
    <name type="scientific">Panagrolaimus superbus</name>
    <dbReference type="NCBI Taxonomy" id="310955"/>
    <lineage>
        <taxon>Eukaryota</taxon>
        <taxon>Metazoa</taxon>
        <taxon>Ecdysozoa</taxon>
        <taxon>Nematoda</taxon>
        <taxon>Chromadorea</taxon>
        <taxon>Rhabditida</taxon>
        <taxon>Tylenchina</taxon>
        <taxon>Panagrolaimomorpha</taxon>
        <taxon>Panagrolaimoidea</taxon>
        <taxon>Panagrolaimidae</taxon>
        <taxon>Panagrolaimus</taxon>
    </lineage>
</organism>
<dbReference type="Gene3D" id="3.40.1110.10">
    <property type="entry name" value="Calcium-transporting ATPase, cytoplasmic domain N"/>
    <property type="match status" value="1"/>
</dbReference>
<evidence type="ECO:0000259" key="9">
    <source>
        <dbReference type="SMART" id="SM00831"/>
    </source>
</evidence>
<keyword evidence="7 8" id="KW-0472">Membrane</keyword>
<dbReference type="Pfam" id="PF00122">
    <property type="entry name" value="E1-E2_ATPase"/>
    <property type="match status" value="1"/>
</dbReference>
<dbReference type="InterPro" id="IPR018303">
    <property type="entry name" value="ATPase_P-typ_P_site"/>
</dbReference>
<accession>A0A914YIV9</accession>
<dbReference type="AlphaFoldDB" id="A0A914YIV9"/>
<name>A0A914YIV9_9BILA</name>
<evidence type="ECO:0000256" key="6">
    <source>
        <dbReference type="ARBA" id="ARBA00022989"/>
    </source>
</evidence>
<dbReference type="SFLD" id="SFLDS00003">
    <property type="entry name" value="Haloacid_Dehalogenase"/>
    <property type="match status" value="1"/>
</dbReference>
<keyword evidence="5" id="KW-1278">Translocase</keyword>
<sequence>MASPTIQSNGLPLTIRNRKDWNNTINSYSTFTRHGRPPWQPGVPQSLQKKSVVPIKNNPAGARDLSSAFSEHTWDIEHIAHRYRRSNINLRSPRESKGLSTEKANEYLERYGKNELPKPKEISMLRLFFKQFANLLWIMLLIVDALSLIAFIADPTQLSQLWVTIIIFVVIFGMCCISFKHEREALKVVAGFQGLLPENSLVIRDGREQTIPATDIVNGDIVIIKNGTRVPADARIIYCSQLKLETSSITGESEPVEYQIEAVEESVTIFESHNVAFDGSLCVDGEGVGVVIRTGTSTIIGQIADMTTGQPVNKSRIEVQLVRFVVFLIFAATALGLIVFIIGGFVHRWVNVISLLCTAFLVCGIGMVPTGMPATVTSMIALVARRLAENNVFLKRLDIVEALGSVNIIASDKTGTLTKNVMTVTDIWYHDEAIAGKPKVSDGNKTTLDSFESPIKDLLEIMSVCNASKFVEYDETAAAPAIIEMEPNEKGAGNFEKPEALKAATGSPSEISMIRYCDDMIDINGTRKSHDIVFEIPFNSKRKWHLMIAKEKSLENGEAQYKLLIKGASEILVEHCKEILTKNGKIPFDSKAKDKFQDAYNNFGSKGRRVIGFCYKIFTAKDGITFDLEAENFTIDDLVFAGLCAIMDPPRDETHIAIENCRNAGIKVFMVTGDHALTAAAIAREIKLIQDIPDQPRDYEVLQGEEISHLSENQWDDLLKKNALVFARTTPEQKLLIVEQCQKRKQVIAMTGDGVNDAPALKRADIGIAMGSGSDVAKQAADIILMDDDFSSIVHGVQEGRLMVENIKKLLAYIAAHCVPEFWSIFFNFCFGMPLGITSLQILSIDLGK</sequence>
<dbReference type="InterPro" id="IPR023299">
    <property type="entry name" value="ATPase_P-typ_cyto_dom_N"/>
</dbReference>
<dbReference type="Pfam" id="PF08282">
    <property type="entry name" value="Hydrolase_3"/>
    <property type="match status" value="1"/>
</dbReference>
<keyword evidence="2 8" id="KW-0812">Transmembrane</keyword>
<dbReference type="WBParaSite" id="PSU_v2.g19453.t1">
    <property type="protein sequence ID" value="PSU_v2.g19453.t1"/>
    <property type="gene ID" value="PSU_v2.g19453"/>
</dbReference>
<feature type="transmembrane region" description="Helical" evidence="8">
    <location>
        <begin position="132"/>
        <end position="153"/>
    </location>
</feature>
<evidence type="ECO:0000256" key="3">
    <source>
        <dbReference type="ARBA" id="ARBA00022741"/>
    </source>
</evidence>
<dbReference type="InterPro" id="IPR059000">
    <property type="entry name" value="ATPase_P-type_domA"/>
</dbReference>
<dbReference type="InterPro" id="IPR001757">
    <property type="entry name" value="P_typ_ATPase"/>
</dbReference>
<evidence type="ECO:0000256" key="5">
    <source>
        <dbReference type="ARBA" id="ARBA00022967"/>
    </source>
</evidence>
<dbReference type="GO" id="GO:1902600">
    <property type="term" value="P:proton transmembrane transport"/>
    <property type="evidence" value="ECO:0007669"/>
    <property type="project" value="TreeGrafter"/>
</dbReference>
<dbReference type="Gene3D" id="2.70.150.10">
    <property type="entry name" value="Calcium-transporting ATPase, cytoplasmic transduction domain A"/>
    <property type="match status" value="1"/>
</dbReference>
<evidence type="ECO:0000313" key="11">
    <source>
        <dbReference type="WBParaSite" id="PSU_v2.g19453.t1"/>
    </source>
</evidence>